<evidence type="ECO:0000256" key="12">
    <source>
        <dbReference type="ARBA" id="ARBA00055778"/>
    </source>
</evidence>
<dbReference type="InterPro" id="IPR011893">
    <property type="entry name" value="Selenoprotein_Rdx-typ"/>
</dbReference>
<evidence type="ECO:0000256" key="11">
    <source>
        <dbReference type="ARBA" id="ARBA00023289"/>
    </source>
</evidence>
<evidence type="ECO:0000313" key="16">
    <source>
        <dbReference type="EMBL" id="JAC55884.1"/>
    </source>
</evidence>
<dbReference type="NCBIfam" id="TIGR02174">
    <property type="entry name" value="CXXU_selWTH"/>
    <property type="match status" value="1"/>
</dbReference>
<comment type="subunit">
    <text evidence="14">Interacts with GPX1.</text>
</comment>
<sequence>MENLNKISTAMGKTIQVDVEHCGLCAAHARQCRSLQKYIMNEQPDTDLVCRAGRRGSFEVIINGMLVHSKLQTQAFPSQDDILQRVKNVHAGLPPNYVKAENICTLM</sequence>
<evidence type="ECO:0000256" key="14">
    <source>
        <dbReference type="ARBA" id="ARBA00065658"/>
    </source>
</evidence>
<organism evidence="16">
    <name type="scientific">Bactrocera dorsalis</name>
    <name type="common">Oriental fruit fly</name>
    <name type="synonym">Dacus dorsalis</name>
    <dbReference type="NCBI Taxonomy" id="27457"/>
    <lineage>
        <taxon>Eukaryota</taxon>
        <taxon>Metazoa</taxon>
        <taxon>Ecdysozoa</taxon>
        <taxon>Arthropoda</taxon>
        <taxon>Hexapoda</taxon>
        <taxon>Insecta</taxon>
        <taxon>Pterygota</taxon>
        <taxon>Neoptera</taxon>
        <taxon>Endopterygota</taxon>
        <taxon>Diptera</taxon>
        <taxon>Brachycera</taxon>
        <taxon>Muscomorpha</taxon>
        <taxon>Tephritoidea</taxon>
        <taxon>Tephritidae</taxon>
        <taxon>Bactrocera</taxon>
        <taxon>Bactrocera</taxon>
    </lineage>
</organism>
<comment type="similarity">
    <text evidence="13">Belongs to the SelWTH family.</text>
</comment>
<dbReference type="Pfam" id="PF10262">
    <property type="entry name" value="Rdx"/>
    <property type="match status" value="1"/>
</dbReference>
<evidence type="ECO:0000256" key="5">
    <source>
        <dbReference type="ARBA" id="ARBA00022703"/>
    </source>
</evidence>
<dbReference type="SUPFAM" id="SSF52833">
    <property type="entry name" value="Thioredoxin-like"/>
    <property type="match status" value="1"/>
</dbReference>
<evidence type="ECO:0000256" key="13">
    <source>
        <dbReference type="ARBA" id="ARBA00060789"/>
    </source>
</evidence>
<gene>
    <name evidence="16" type="primary">MIEN1</name>
</gene>
<reference evidence="16" key="1">
    <citation type="journal article" date="2014" name="BMC Genomics">
        <title>Characterizing the developmental transcriptome of the oriental fruit fly, Bactrocera dorsalis (Diptera: Tephritidae) through comparative genomic analysis with Drosophila melanogaster utilizing modENCODE datasets.</title>
        <authorList>
            <person name="Geib S.M."/>
            <person name="Calla B."/>
            <person name="Hall B."/>
            <person name="Hou S."/>
            <person name="Manoukis N.C."/>
        </authorList>
    </citation>
    <scope>NUCLEOTIDE SEQUENCE</scope>
    <source>
        <strain evidence="16">Punador</strain>
    </source>
</reference>
<evidence type="ECO:0000256" key="2">
    <source>
        <dbReference type="ARBA" id="ARBA00004514"/>
    </source>
</evidence>
<dbReference type="AlphaFoldDB" id="A0A034WMK6"/>
<dbReference type="FunFam" id="3.40.30.10:FF:000131">
    <property type="entry name" value="migration and invasion enhancer 1"/>
    <property type="match status" value="1"/>
</dbReference>
<keyword evidence="3" id="KW-1003">Cell membrane</keyword>
<keyword evidence="6" id="KW-0007">Acetylation</keyword>
<evidence type="ECO:0000256" key="15">
    <source>
        <dbReference type="ARBA" id="ARBA00069166"/>
    </source>
</evidence>
<evidence type="ECO:0000256" key="4">
    <source>
        <dbReference type="ARBA" id="ARBA00022490"/>
    </source>
</evidence>
<evidence type="ECO:0000256" key="10">
    <source>
        <dbReference type="ARBA" id="ARBA00023288"/>
    </source>
</evidence>
<dbReference type="GO" id="GO:0005829">
    <property type="term" value="C:cytosol"/>
    <property type="evidence" value="ECO:0007669"/>
    <property type="project" value="UniProtKB-SubCell"/>
</dbReference>
<keyword evidence="9" id="KW-0676">Redox-active center</keyword>
<keyword evidence="7" id="KW-0472">Membrane</keyword>
<dbReference type="OrthoDB" id="5962009at2759"/>
<dbReference type="Gene3D" id="3.40.30.10">
    <property type="entry name" value="Glutaredoxin"/>
    <property type="match status" value="1"/>
</dbReference>
<dbReference type="GO" id="GO:0006915">
    <property type="term" value="P:apoptotic process"/>
    <property type="evidence" value="ECO:0007669"/>
    <property type="project" value="UniProtKB-KW"/>
</dbReference>
<proteinExistence type="inferred from homology"/>
<protein>
    <recommendedName>
        <fullName evidence="15">Migration and invasion enhancer 1</fullName>
    </recommendedName>
</protein>
<evidence type="ECO:0000256" key="6">
    <source>
        <dbReference type="ARBA" id="ARBA00022990"/>
    </source>
</evidence>
<keyword evidence="4" id="KW-0963">Cytoplasm</keyword>
<keyword evidence="8" id="KW-1015">Disulfide bond</keyword>
<dbReference type="InterPro" id="IPR036249">
    <property type="entry name" value="Thioredoxin-like_sf"/>
</dbReference>
<comment type="subcellular location">
    <subcellularLocation>
        <location evidence="1">Cell membrane</location>
        <topology evidence="1">Lipid-anchor</topology>
        <orientation evidence="1">Cytoplasmic side</orientation>
    </subcellularLocation>
    <subcellularLocation>
        <location evidence="2">Cytoplasm</location>
        <location evidence="2">Cytosol</location>
    </subcellularLocation>
</comment>
<evidence type="ECO:0000256" key="7">
    <source>
        <dbReference type="ARBA" id="ARBA00023136"/>
    </source>
</evidence>
<evidence type="ECO:0000256" key="8">
    <source>
        <dbReference type="ARBA" id="ARBA00023157"/>
    </source>
</evidence>
<accession>A0A034WMK6</accession>
<keyword evidence="5" id="KW-0053">Apoptosis</keyword>
<keyword evidence="11" id="KW-0636">Prenylation</keyword>
<evidence type="ECO:0000256" key="3">
    <source>
        <dbReference type="ARBA" id="ARBA00022475"/>
    </source>
</evidence>
<comment type="function">
    <text evidence="12">Increases cell migration by inducing filopodia formation at the leading edge of migrating cells. Plays a role in regulation of apoptosis, possibly through control of CASP3. May be involved in a redox-related process.</text>
</comment>
<name>A0A034WMK6_BACDO</name>
<evidence type="ECO:0000256" key="9">
    <source>
        <dbReference type="ARBA" id="ARBA00023284"/>
    </source>
</evidence>
<evidence type="ECO:0000256" key="1">
    <source>
        <dbReference type="ARBA" id="ARBA00004342"/>
    </source>
</evidence>
<dbReference type="EMBL" id="GAKP01003068">
    <property type="protein sequence ID" value="JAC55884.1"/>
    <property type="molecule type" value="Transcribed_RNA"/>
</dbReference>
<dbReference type="GO" id="GO:0005886">
    <property type="term" value="C:plasma membrane"/>
    <property type="evidence" value="ECO:0007669"/>
    <property type="project" value="UniProtKB-SubCell"/>
</dbReference>
<keyword evidence="10" id="KW-0449">Lipoprotein</keyword>